<accession>A0A7W9QAQ3</accession>
<gene>
    <name evidence="8" type="ORF">FHS42_003373</name>
</gene>
<dbReference type="AlphaFoldDB" id="A0A7W9QAQ3"/>
<feature type="region of interest" description="Disordered" evidence="5">
    <location>
        <begin position="1"/>
        <end position="42"/>
    </location>
</feature>
<evidence type="ECO:0000313" key="8">
    <source>
        <dbReference type="EMBL" id="MBB5936298.1"/>
    </source>
</evidence>
<evidence type="ECO:0000256" key="4">
    <source>
        <dbReference type="RuleBase" id="RU003737"/>
    </source>
</evidence>
<evidence type="ECO:0000256" key="1">
    <source>
        <dbReference type="ARBA" id="ARBA00001933"/>
    </source>
</evidence>
<evidence type="ECO:0000259" key="7">
    <source>
        <dbReference type="Pfam" id="PF02784"/>
    </source>
</evidence>
<feature type="compositionally biased region" description="Low complexity" evidence="5">
    <location>
        <begin position="23"/>
        <end position="39"/>
    </location>
</feature>
<dbReference type="InterPro" id="IPR009006">
    <property type="entry name" value="Ala_racemase/Decarboxylase_C"/>
</dbReference>
<reference evidence="8 9" key="1">
    <citation type="submission" date="2020-08" db="EMBL/GenBank/DDBJ databases">
        <title>Genomic Encyclopedia of Type Strains, Phase III (KMG-III): the genomes of soil and plant-associated and newly described type strains.</title>
        <authorList>
            <person name="Whitman W."/>
        </authorList>
    </citation>
    <scope>NUCLEOTIDE SEQUENCE [LARGE SCALE GENOMIC DNA]</scope>
    <source>
        <strain evidence="8 9">CECT 8305</strain>
    </source>
</reference>
<keyword evidence="2 3" id="KW-0663">Pyridoxal phosphate</keyword>
<dbReference type="EC" id="4.1.1.20" evidence="8"/>
<evidence type="ECO:0000259" key="6">
    <source>
        <dbReference type="Pfam" id="PF00278"/>
    </source>
</evidence>
<feature type="domain" description="Orn/DAP/Arg decarboxylase 2 N-terminal" evidence="7">
    <location>
        <begin position="67"/>
        <end position="186"/>
    </location>
</feature>
<feature type="modified residue" description="N6-(pyridoxal phosphate)lysine" evidence="3">
    <location>
        <position position="90"/>
    </location>
</feature>
<dbReference type="Gene3D" id="3.20.20.10">
    <property type="entry name" value="Alanine racemase"/>
    <property type="match status" value="2"/>
</dbReference>
<dbReference type="Gene3D" id="2.40.37.10">
    <property type="entry name" value="Lyase, Ornithine Decarboxylase, Chain A, domain 1"/>
    <property type="match status" value="1"/>
</dbReference>
<dbReference type="PANTHER" id="PTHR43727">
    <property type="entry name" value="DIAMINOPIMELATE DECARBOXYLASE"/>
    <property type="match status" value="1"/>
</dbReference>
<keyword evidence="9" id="KW-1185">Reference proteome</keyword>
<dbReference type="SUPFAM" id="SSF50621">
    <property type="entry name" value="Alanine racemase C-terminal domain-like"/>
    <property type="match status" value="1"/>
</dbReference>
<dbReference type="Proteomes" id="UP000588098">
    <property type="component" value="Unassembled WGS sequence"/>
</dbReference>
<organism evidence="8 9">
    <name type="scientific">Streptomyces zagrosensis</name>
    <dbReference type="NCBI Taxonomy" id="1042984"/>
    <lineage>
        <taxon>Bacteria</taxon>
        <taxon>Bacillati</taxon>
        <taxon>Actinomycetota</taxon>
        <taxon>Actinomycetes</taxon>
        <taxon>Kitasatosporales</taxon>
        <taxon>Streptomycetaceae</taxon>
        <taxon>Streptomyces</taxon>
    </lineage>
</organism>
<dbReference type="InterPro" id="IPR022644">
    <property type="entry name" value="De-COase2_N"/>
</dbReference>
<dbReference type="GO" id="GO:0009089">
    <property type="term" value="P:lysine biosynthetic process via diaminopimelate"/>
    <property type="evidence" value="ECO:0007669"/>
    <property type="project" value="TreeGrafter"/>
</dbReference>
<dbReference type="Pfam" id="PF02784">
    <property type="entry name" value="Orn_Arg_deC_N"/>
    <property type="match status" value="2"/>
</dbReference>
<dbReference type="Pfam" id="PF00278">
    <property type="entry name" value="Orn_DAP_Arg_deC"/>
    <property type="match status" value="1"/>
</dbReference>
<dbReference type="EMBL" id="JACHJL010000007">
    <property type="protein sequence ID" value="MBB5936298.1"/>
    <property type="molecule type" value="Genomic_DNA"/>
</dbReference>
<dbReference type="PANTHER" id="PTHR43727:SF2">
    <property type="entry name" value="GROUP IV DECARBOXYLASE"/>
    <property type="match status" value="1"/>
</dbReference>
<feature type="region of interest" description="Disordered" evidence="5">
    <location>
        <begin position="186"/>
        <end position="216"/>
    </location>
</feature>
<evidence type="ECO:0000256" key="2">
    <source>
        <dbReference type="ARBA" id="ARBA00022898"/>
    </source>
</evidence>
<evidence type="ECO:0000313" key="9">
    <source>
        <dbReference type="Proteomes" id="UP000588098"/>
    </source>
</evidence>
<feature type="domain" description="Orn/DAP/Arg decarboxylase 2 N-terminal" evidence="7">
    <location>
        <begin position="270"/>
        <end position="372"/>
    </location>
</feature>
<dbReference type="RefSeq" id="WP_184572891.1">
    <property type="nucleotide sequence ID" value="NZ_JACHJL010000007.1"/>
</dbReference>
<feature type="domain" description="Orn/DAP/Arg decarboxylase 2 C-terminal" evidence="6">
    <location>
        <begin position="61"/>
        <end position="470"/>
    </location>
</feature>
<name>A0A7W9QAQ3_9ACTN</name>
<dbReference type="InterPro" id="IPR022643">
    <property type="entry name" value="De-COase2_C"/>
</dbReference>
<comment type="similarity">
    <text evidence="4">Belongs to the Orn/Lys/Arg decarboxylase class-II family.</text>
</comment>
<dbReference type="SUPFAM" id="SSF51419">
    <property type="entry name" value="PLP-binding barrel"/>
    <property type="match status" value="2"/>
</dbReference>
<evidence type="ECO:0000256" key="3">
    <source>
        <dbReference type="PIRSR" id="PIRSR600183-50"/>
    </source>
</evidence>
<dbReference type="GO" id="GO:0008836">
    <property type="term" value="F:diaminopimelate decarboxylase activity"/>
    <property type="evidence" value="ECO:0007669"/>
    <property type="project" value="UniProtKB-EC"/>
</dbReference>
<comment type="caution">
    <text evidence="8">The sequence shown here is derived from an EMBL/GenBank/DDBJ whole genome shotgun (WGS) entry which is preliminary data.</text>
</comment>
<proteinExistence type="inferred from homology"/>
<protein>
    <submittedName>
        <fullName evidence="8">Diaminopimelate decarboxylase</fullName>
        <ecNumber evidence="8">4.1.1.20</ecNumber>
    </submittedName>
</protein>
<dbReference type="InterPro" id="IPR029066">
    <property type="entry name" value="PLP-binding_barrel"/>
</dbReference>
<evidence type="ECO:0000256" key="5">
    <source>
        <dbReference type="SAM" id="MobiDB-lite"/>
    </source>
</evidence>
<keyword evidence="8" id="KW-0456">Lyase</keyword>
<comment type="cofactor">
    <cofactor evidence="1 3">
        <name>pyridoxal 5'-phosphate</name>
        <dbReference type="ChEBI" id="CHEBI:597326"/>
    </cofactor>
</comment>
<sequence>MTSAHQPARHCSAGHPPSPPAPTSASAAHAPAPSTTAGHGLVSPRALAHAQGLSPEDLPAYVYDLDALDAHAAAVRSALPRTVELYYAAKANPAAEILRALSTHVTGYEVASGGELTHVGSAVPGAPLAFGGPGKTEAELRRALDRGVERFHVESEHELRLLTELVAARHHADARPVGVLLRVNLPAEPGGRPEPGGKPEPVGRLGPVGEPGLRPGGDGELVPAQRLAPKAGAVVGHPLRAALTMGGLPSPFGLDPEQLKRLVPLFADEGAAARAGLRLRGIHAHLASGLDARAQLATAERIVRWVRALATEGGPWLAAQLTEVNVGGGMAVDYGRPHDRFDWAAYGAGLDTLAARYPEFTLRIEPGRALTAYCGWYVTEVLDVKHSQGEAFAVLRGGTHHLRTPVTKGHDQPFAVLPVERWPRAWARPGVVGEPVTLTGQLCTPKDVLAARVPTACLRAADRVMFALAGAYAWNISHHEFLMHPRPAFHFLGSAPY</sequence>
<dbReference type="InterPro" id="IPR000183">
    <property type="entry name" value="Orn/DAP/Arg_de-COase"/>
</dbReference>
<dbReference type="PRINTS" id="PR01179">
    <property type="entry name" value="ODADCRBXLASE"/>
</dbReference>
<feature type="active site" description="Proton donor" evidence="3">
    <location>
        <position position="443"/>
    </location>
</feature>